<organism evidence="2 3">
    <name type="scientific">Shinella oryzae</name>
    <dbReference type="NCBI Taxonomy" id="2871820"/>
    <lineage>
        <taxon>Bacteria</taxon>
        <taxon>Pseudomonadati</taxon>
        <taxon>Pseudomonadota</taxon>
        <taxon>Alphaproteobacteria</taxon>
        <taxon>Hyphomicrobiales</taxon>
        <taxon>Rhizobiaceae</taxon>
        <taxon>Shinella</taxon>
    </lineage>
</organism>
<geneLocation type="plasmid" evidence="2 3">
    <name>unnamed1</name>
</geneLocation>
<feature type="compositionally biased region" description="Low complexity" evidence="1">
    <location>
        <begin position="8"/>
        <end position="19"/>
    </location>
</feature>
<evidence type="ECO:0000313" key="2">
    <source>
        <dbReference type="EMBL" id="WLS05079.1"/>
    </source>
</evidence>
<sequence>MGTGGNGDSDFSSGGSSQYRGGGGGGAGATGGNGGRGYNNPAAAALGAQRQGHPVPMVLRAATRPVTAGAVVPTGLLARFRQGKAPVVAAAAVVLHPAVAVVVVPADMVPSSAVTVH</sequence>
<keyword evidence="2" id="KW-0614">Plasmid</keyword>
<evidence type="ECO:0000256" key="1">
    <source>
        <dbReference type="SAM" id="MobiDB-lite"/>
    </source>
</evidence>
<proteinExistence type="predicted"/>
<evidence type="ECO:0000313" key="3">
    <source>
        <dbReference type="Proteomes" id="UP001225788"/>
    </source>
</evidence>
<feature type="compositionally biased region" description="Gly residues" evidence="1">
    <location>
        <begin position="20"/>
        <end position="37"/>
    </location>
</feature>
<feature type="region of interest" description="Disordered" evidence="1">
    <location>
        <begin position="1"/>
        <end position="50"/>
    </location>
</feature>
<protein>
    <submittedName>
        <fullName evidence="2">Uncharacterized protein</fullName>
    </submittedName>
</protein>
<accession>A0ABY9KAP2</accession>
<gene>
    <name evidence="2" type="ORF">Q9315_23205</name>
</gene>
<reference evidence="2 3" key="1">
    <citation type="submission" date="2023-08" db="EMBL/GenBank/DDBJ databases">
        <title>Pathogen: clinical or host-associated sample.</title>
        <authorList>
            <person name="Hergert J."/>
            <person name="Casey R."/>
            <person name="Wagner J."/>
            <person name="Young E.L."/>
            <person name="Oakeson K.F."/>
        </authorList>
    </citation>
    <scope>NUCLEOTIDE SEQUENCE [LARGE SCALE GENOMIC DNA]</scope>
    <source>
        <strain evidence="2 3">UPHL-collab-2</strain>
        <plasmid evidence="2 3">unnamed1</plasmid>
    </source>
</reference>
<keyword evidence="3" id="KW-1185">Reference proteome</keyword>
<name>A0ABY9KAP2_9HYPH</name>
<dbReference type="EMBL" id="CP132315">
    <property type="protein sequence ID" value="WLS05079.1"/>
    <property type="molecule type" value="Genomic_DNA"/>
</dbReference>
<dbReference type="Proteomes" id="UP001225788">
    <property type="component" value="Plasmid unnamed1"/>
</dbReference>
<dbReference type="RefSeq" id="WP_306161554.1">
    <property type="nucleotide sequence ID" value="NZ_CP132315.1"/>
</dbReference>